<feature type="compositionally biased region" description="Low complexity" evidence="1">
    <location>
        <begin position="1"/>
        <end position="19"/>
    </location>
</feature>
<evidence type="ECO:0000313" key="4">
    <source>
        <dbReference type="Proteomes" id="UP000002357"/>
    </source>
</evidence>
<keyword evidence="2" id="KW-0812">Transmembrane</keyword>
<organism evidence="3 4">
    <name type="scientific">Streptomyces clavuligerus</name>
    <dbReference type="NCBI Taxonomy" id="1901"/>
    <lineage>
        <taxon>Bacteria</taxon>
        <taxon>Bacillati</taxon>
        <taxon>Actinomycetota</taxon>
        <taxon>Actinomycetes</taxon>
        <taxon>Kitasatosporales</taxon>
        <taxon>Streptomycetaceae</taxon>
        <taxon>Streptomyces</taxon>
    </lineage>
</organism>
<dbReference type="Proteomes" id="UP000002357">
    <property type="component" value="Chromosome"/>
</dbReference>
<evidence type="ECO:0000313" key="3">
    <source>
        <dbReference type="EMBL" id="EFG05744.1"/>
    </source>
</evidence>
<sequence>MTASAHPAPLAAASASARPRTGGPDDRRSELVEQIAGWALAVVLAMLVTRLGLL</sequence>
<reference evidence="3 4" key="1">
    <citation type="journal article" date="2010" name="Genome Biol. Evol.">
        <title>The sequence of a 1.8-mb bacterial linear plasmid reveals a rich evolutionary reservoir of secondary metabolic pathways.</title>
        <authorList>
            <person name="Medema M.H."/>
            <person name="Trefzer A."/>
            <person name="Kovalchuk A."/>
            <person name="van den Berg M."/>
            <person name="Mueller U."/>
            <person name="Heijne W."/>
            <person name="Wu L."/>
            <person name="Alam M.T."/>
            <person name="Ronning C.M."/>
            <person name="Nierman W.C."/>
            <person name="Bovenberg R.A.L."/>
            <person name="Breitling R."/>
            <person name="Takano E."/>
        </authorList>
    </citation>
    <scope>NUCLEOTIDE SEQUENCE [LARGE SCALE GENOMIC DNA]</scope>
    <source>
        <strain evidence="4">ATCC 27064 / DSM 738 / JCM 4710 / NBRC 13307 / NCIMB 12785 / NRRL 3585 / VKM Ac-602</strain>
    </source>
</reference>
<evidence type="ECO:0000256" key="2">
    <source>
        <dbReference type="SAM" id="Phobius"/>
    </source>
</evidence>
<dbReference type="OrthoDB" id="4312748at2"/>
<keyword evidence="2" id="KW-1133">Transmembrane helix</keyword>
<feature type="region of interest" description="Disordered" evidence="1">
    <location>
        <begin position="1"/>
        <end position="28"/>
    </location>
</feature>
<protein>
    <recommendedName>
        <fullName evidence="5">SCO1431 family membrane protein</fullName>
    </recommendedName>
</protein>
<keyword evidence="2" id="KW-0472">Membrane</keyword>
<accession>B5H1A7</accession>
<feature type="transmembrane region" description="Helical" evidence="2">
    <location>
        <begin position="35"/>
        <end position="53"/>
    </location>
</feature>
<name>B5H1A7_STRCL</name>
<proteinExistence type="predicted"/>
<dbReference type="RefSeq" id="WP_003958043.1">
    <property type="nucleotide sequence ID" value="NZ_CM000913.1"/>
</dbReference>
<keyword evidence="4" id="KW-1185">Reference proteome</keyword>
<dbReference type="EMBL" id="CM000913">
    <property type="protein sequence ID" value="EFG05744.1"/>
    <property type="molecule type" value="Genomic_DNA"/>
</dbReference>
<evidence type="ECO:0000256" key="1">
    <source>
        <dbReference type="SAM" id="MobiDB-lite"/>
    </source>
</evidence>
<dbReference type="NCBIfam" id="NF033485">
    <property type="entry name" value="small_SCO1431"/>
    <property type="match status" value="1"/>
</dbReference>
<gene>
    <name evidence="3" type="ORF">SCLAV_0668</name>
</gene>
<dbReference type="AlphaFoldDB" id="B5H1A7"/>
<evidence type="ECO:0008006" key="5">
    <source>
        <dbReference type="Google" id="ProtNLM"/>
    </source>
</evidence>
<dbReference type="GeneID" id="93732658"/>
<dbReference type="InterPro" id="IPR047816">
    <property type="entry name" value="SCO1431-like"/>
</dbReference>